<evidence type="ECO:0000313" key="3">
    <source>
        <dbReference type="Proteomes" id="UP001333818"/>
    </source>
</evidence>
<dbReference type="SMART" id="SM00912">
    <property type="entry name" value="Haemagg_act"/>
    <property type="match status" value="1"/>
</dbReference>
<accession>A0AAW9PWD1</accession>
<dbReference type="Gene3D" id="2.160.20.10">
    <property type="entry name" value="Single-stranded right-handed beta-helix, Pectin lyase-like"/>
    <property type="match status" value="1"/>
</dbReference>
<keyword evidence="3" id="KW-1185">Reference proteome</keyword>
<sequence length="320" mass="33277">MNETPLNTNPFLWCLQILWCLQKSKRSLRTITSITCGLVGSLVFPLSAFTQPVSDGITGTQVTPNLTINGIPSDRIDAGTQRGGNLYHSFTKFDVANNRGVYFSNPSGVTNIFARVTGGTNSNILGRLGVLGSANLFLLNPKGIILSPNASLDVTGSLVLTSADRIYFADGTTFSAVSPEPTSLLTSSIPIGLGFGNNARNVQSNALESQFAAPLTIIPKNGGDFLVSNGLLTAPSGKIQQGNGNSSVGIILQTPSTASNNSSIFLNGLGASGLRLFFSGQFALLFSASNAGGGSGATTITNLISNRAPLLIGLFSIKRT</sequence>
<dbReference type="RefSeq" id="WP_330483118.1">
    <property type="nucleotide sequence ID" value="NZ_JAZBJZ010000023.1"/>
</dbReference>
<dbReference type="Pfam" id="PF05860">
    <property type="entry name" value="TPS"/>
    <property type="match status" value="1"/>
</dbReference>
<evidence type="ECO:0000259" key="1">
    <source>
        <dbReference type="SMART" id="SM00912"/>
    </source>
</evidence>
<protein>
    <submittedName>
        <fullName evidence="2">Filamentous hemagglutinin N-terminal domain-containing protein</fullName>
    </submittedName>
</protein>
<dbReference type="NCBIfam" id="TIGR01901">
    <property type="entry name" value="adhes_NPXG"/>
    <property type="match status" value="1"/>
</dbReference>
<dbReference type="InterPro" id="IPR011050">
    <property type="entry name" value="Pectin_lyase_fold/virulence"/>
</dbReference>
<dbReference type="Proteomes" id="UP001333818">
    <property type="component" value="Unassembled WGS sequence"/>
</dbReference>
<dbReference type="EMBL" id="JAZBJZ010000023">
    <property type="protein sequence ID" value="MEE3716688.1"/>
    <property type="molecule type" value="Genomic_DNA"/>
</dbReference>
<feature type="domain" description="Filamentous haemagglutinin FhaB/tRNA nuclease CdiA-like TPS" evidence="1">
    <location>
        <begin position="53"/>
        <end position="169"/>
    </location>
</feature>
<comment type="caution">
    <text evidence="2">The sequence shown here is derived from an EMBL/GenBank/DDBJ whole genome shotgun (WGS) entry which is preliminary data.</text>
</comment>
<organism evidence="2 3">
    <name type="scientific">Tumidithrix elongata BACA0141</name>
    <dbReference type="NCBI Taxonomy" id="2716417"/>
    <lineage>
        <taxon>Bacteria</taxon>
        <taxon>Bacillati</taxon>
        <taxon>Cyanobacteriota</taxon>
        <taxon>Cyanophyceae</taxon>
        <taxon>Pseudanabaenales</taxon>
        <taxon>Pseudanabaenaceae</taxon>
        <taxon>Tumidithrix</taxon>
        <taxon>Tumidithrix elongata</taxon>
    </lineage>
</organism>
<gene>
    <name evidence="2" type="ORF">V2H45_08020</name>
</gene>
<evidence type="ECO:0000313" key="2">
    <source>
        <dbReference type="EMBL" id="MEE3716688.1"/>
    </source>
</evidence>
<dbReference type="InterPro" id="IPR008638">
    <property type="entry name" value="FhaB/CdiA-like_TPS"/>
</dbReference>
<proteinExistence type="predicted"/>
<reference evidence="2" key="1">
    <citation type="submission" date="2024-01" db="EMBL/GenBank/DDBJ databases">
        <title>Bank of Algae and Cyanobacteria of the Azores (BACA) strain genomes.</title>
        <authorList>
            <person name="Luz R."/>
            <person name="Cordeiro R."/>
            <person name="Fonseca A."/>
            <person name="Goncalves V."/>
        </authorList>
    </citation>
    <scope>NUCLEOTIDE SEQUENCE</scope>
    <source>
        <strain evidence="2">BACA0141</strain>
    </source>
</reference>
<dbReference type="SUPFAM" id="SSF51126">
    <property type="entry name" value="Pectin lyase-like"/>
    <property type="match status" value="1"/>
</dbReference>
<dbReference type="InterPro" id="IPR012334">
    <property type="entry name" value="Pectin_lyas_fold"/>
</dbReference>
<name>A0AAW9PWD1_9CYAN</name>
<dbReference type="AlphaFoldDB" id="A0AAW9PWD1"/>